<feature type="transmembrane region" description="Helical" evidence="6">
    <location>
        <begin position="198"/>
        <end position="219"/>
    </location>
</feature>
<evidence type="ECO:0000256" key="1">
    <source>
        <dbReference type="ARBA" id="ARBA00004141"/>
    </source>
</evidence>
<dbReference type="PRINTS" id="PR01036">
    <property type="entry name" value="TCRTETB"/>
</dbReference>
<feature type="transmembrane region" description="Helical" evidence="6">
    <location>
        <begin position="231"/>
        <end position="253"/>
    </location>
</feature>
<comment type="subcellular location">
    <subcellularLocation>
        <location evidence="1">Membrane</location>
        <topology evidence="1">Multi-pass membrane protein</topology>
    </subcellularLocation>
</comment>
<reference evidence="8 9" key="1">
    <citation type="submission" date="2018-05" db="EMBL/GenBank/DDBJ databases">
        <title>Whole genome sequencing for identification of molecular markers to develop diagnostic detection tools for the regulated plant pathogen Lachnellula willkommii.</title>
        <authorList>
            <person name="Giroux E."/>
            <person name="Bilodeau G."/>
        </authorList>
    </citation>
    <scope>NUCLEOTIDE SEQUENCE [LARGE SCALE GENOMIC DNA]</scope>
    <source>
        <strain evidence="8 9">CBS 625.97</strain>
    </source>
</reference>
<evidence type="ECO:0000256" key="6">
    <source>
        <dbReference type="SAM" id="Phobius"/>
    </source>
</evidence>
<dbReference type="InterPro" id="IPR036259">
    <property type="entry name" value="MFS_trans_sf"/>
</dbReference>
<dbReference type="SUPFAM" id="SSF103473">
    <property type="entry name" value="MFS general substrate transporter"/>
    <property type="match status" value="1"/>
</dbReference>
<comment type="caution">
    <text evidence="8">The sequence shown here is derived from an EMBL/GenBank/DDBJ whole genome shotgun (WGS) entry which is preliminary data.</text>
</comment>
<dbReference type="PROSITE" id="PS50850">
    <property type="entry name" value="MFS"/>
    <property type="match status" value="1"/>
</dbReference>
<dbReference type="Proteomes" id="UP000481288">
    <property type="component" value="Unassembled WGS sequence"/>
</dbReference>
<dbReference type="PANTHER" id="PTHR23501">
    <property type="entry name" value="MAJOR FACILITATOR SUPERFAMILY"/>
    <property type="match status" value="1"/>
</dbReference>
<keyword evidence="4 6" id="KW-0472">Membrane</keyword>
<dbReference type="GO" id="GO:0005886">
    <property type="term" value="C:plasma membrane"/>
    <property type="evidence" value="ECO:0007669"/>
    <property type="project" value="TreeGrafter"/>
</dbReference>
<keyword evidence="9" id="KW-1185">Reference proteome</keyword>
<dbReference type="Pfam" id="PF07690">
    <property type="entry name" value="MFS_1"/>
    <property type="match status" value="1"/>
</dbReference>
<feature type="compositionally biased region" description="Gly residues" evidence="5">
    <location>
        <begin position="28"/>
        <end position="42"/>
    </location>
</feature>
<organism evidence="8 9">
    <name type="scientific">Lachnellula cervina</name>
    <dbReference type="NCBI Taxonomy" id="1316786"/>
    <lineage>
        <taxon>Eukaryota</taxon>
        <taxon>Fungi</taxon>
        <taxon>Dikarya</taxon>
        <taxon>Ascomycota</taxon>
        <taxon>Pezizomycotina</taxon>
        <taxon>Leotiomycetes</taxon>
        <taxon>Helotiales</taxon>
        <taxon>Lachnaceae</taxon>
        <taxon>Lachnellula</taxon>
    </lineage>
</organism>
<dbReference type="Gene3D" id="1.20.1720.10">
    <property type="entry name" value="Multidrug resistance protein D"/>
    <property type="match status" value="1"/>
</dbReference>
<evidence type="ECO:0000313" key="8">
    <source>
        <dbReference type="EMBL" id="TVY50833.1"/>
    </source>
</evidence>
<feature type="domain" description="Major facilitator superfamily (MFS) profile" evidence="7">
    <location>
        <begin position="108"/>
        <end position="388"/>
    </location>
</feature>
<dbReference type="OrthoDB" id="440553at2759"/>
<keyword evidence="2 6" id="KW-0812">Transmembrane</keyword>
<dbReference type="GO" id="GO:0022857">
    <property type="term" value="F:transmembrane transporter activity"/>
    <property type="evidence" value="ECO:0007669"/>
    <property type="project" value="InterPro"/>
</dbReference>
<name>A0A7D8YHV3_9HELO</name>
<keyword evidence="3 6" id="KW-1133">Transmembrane helix</keyword>
<gene>
    <name evidence="8" type="primary">FUS6_11</name>
    <name evidence="8" type="ORF">LCER1_G005525</name>
</gene>
<feature type="transmembrane region" description="Helical" evidence="6">
    <location>
        <begin position="145"/>
        <end position="161"/>
    </location>
</feature>
<evidence type="ECO:0000256" key="3">
    <source>
        <dbReference type="ARBA" id="ARBA00022989"/>
    </source>
</evidence>
<evidence type="ECO:0000256" key="5">
    <source>
        <dbReference type="SAM" id="MobiDB-lite"/>
    </source>
</evidence>
<evidence type="ECO:0000256" key="4">
    <source>
        <dbReference type="ARBA" id="ARBA00023136"/>
    </source>
</evidence>
<feature type="transmembrane region" description="Helical" evidence="6">
    <location>
        <begin position="259"/>
        <end position="283"/>
    </location>
</feature>
<evidence type="ECO:0000256" key="2">
    <source>
        <dbReference type="ARBA" id="ARBA00022692"/>
    </source>
</evidence>
<protein>
    <submittedName>
        <fullName evidence="8">Efflux pump FUS6</fullName>
    </submittedName>
</protein>
<evidence type="ECO:0000313" key="9">
    <source>
        <dbReference type="Proteomes" id="UP000481288"/>
    </source>
</evidence>
<proteinExistence type="predicted"/>
<dbReference type="EMBL" id="QGMG01000990">
    <property type="protein sequence ID" value="TVY50833.1"/>
    <property type="molecule type" value="Genomic_DNA"/>
</dbReference>
<feature type="transmembrane region" description="Helical" evidence="6">
    <location>
        <begin position="304"/>
        <end position="327"/>
    </location>
</feature>
<dbReference type="PANTHER" id="PTHR23501:SF43">
    <property type="entry name" value="MULTIDRUG TRANSPORTER, PUTATIVE (AFU_ORTHOLOGUE AFUA_6G03040)-RELATED"/>
    <property type="match status" value="1"/>
</dbReference>
<dbReference type="InterPro" id="IPR020846">
    <property type="entry name" value="MFS_dom"/>
</dbReference>
<sequence>MSEAEAGVKNLSPVVALGEIVLGGDVEAGGGNRKGVGEGDGGAGKRRLGNGDGDGGIRLGDMRVEGRSCVEGENSNADTDANQEPQDTDTATDTDTRQYISGWKMHMLTIGLWISLFLSTLETTIVSTSLVSITNALDGFQVRDWIVTAYLITYTGFLVIYAKFSDVFGKKTLLILALGIFTLFSILCGAATGIVELIIFRAFQGIGASGIYSMIMAIAPTMVPEKEFGKYIAVVSTVFVLASVLGPILGGAINSHTTWRWVFLLNAPGGSISLILIALFLPSSQPTTTTTLLAHLQAKFTKSAFARIDVLGTVFLLAFSVLLVFALETAGSRYAWSSPVIVITLVFSVVAGAAFVGWEWWVERVAGRQEPVFPLGLLGDRVLACMMA</sequence>
<feature type="region of interest" description="Disordered" evidence="5">
    <location>
        <begin position="28"/>
        <end position="55"/>
    </location>
</feature>
<feature type="transmembrane region" description="Helical" evidence="6">
    <location>
        <begin position="173"/>
        <end position="192"/>
    </location>
</feature>
<accession>A0A7D8YHV3</accession>
<feature type="compositionally biased region" description="Polar residues" evidence="5">
    <location>
        <begin position="73"/>
        <end position="85"/>
    </location>
</feature>
<dbReference type="InterPro" id="IPR011701">
    <property type="entry name" value="MFS"/>
</dbReference>
<dbReference type="AlphaFoldDB" id="A0A7D8YHV3"/>
<feature type="region of interest" description="Disordered" evidence="5">
    <location>
        <begin position="70"/>
        <end position="94"/>
    </location>
</feature>
<feature type="transmembrane region" description="Helical" evidence="6">
    <location>
        <begin position="107"/>
        <end position="133"/>
    </location>
</feature>
<feature type="transmembrane region" description="Helical" evidence="6">
    <location>
        <begin position="339"/>
        <end position="361"/>
    </location>
</feature>
<evidence type="ECO:0000259" key="7">
    <source>
        <dbReference type="PROSITE" id="PS50850"/>
    </source>
</evidence>